<sequence>MDTKLVMSDEDEASDKLSRQALSFFLHLVVALGTWVGLMLVGYAVQPSVPQAFILLLSLVVPAGVGFLFLRAKPEPMAGHVWLAGVIWMMIVSLWILDMPTGPNACNDCNASEKLTRALFSFPRPSGLIDDNGPFLCTWPAAALIGYSIGARLAMRRKD</sequence>
<feature type="transmembrane region" description="Helical" evidence="1">
    <location>
        <begin position="21"/>
        <end position="45"/>
    </location>
</feature>
<feature type="transmembrane region" description="Helical" evidence="1">
    <location>
        <begin position="51"/>
        <end position="70"/>
    </location>
</feature>
<protein>
    <submittedName>
        <fullName evidence="2">Uncharacterized protein</fullName>
    </submittedName>
</protein>
<dbReference type="RefSeq" id="WP_260792400.1">
    <property type="nucleotide sequence ID" value="NZ_CP093313.1"/>
</dbReference>
<reference evidence="2" key="1">
    <citation type="submission" date="2021-04" db="EMBL/GenBank/DDBJ databases">
        <title>Phylogenetic analysis of Acidobacteriaceae.</title>
        <authorList>
            <person name="Qiu L."/>
            <person name="Zhang Q."/>
        </authorList>
    </citation>
    <scope>NUCLEOTIDE SEQUENCE</scope>
    <source>
        <strain evidence="2">DSM 25168</strain>
    </source>
</reference>
<keyword evidence="1" id="KW-1133">Transmembrane helix</keyword>
<gene>
    <name evidence="2" type="ORF">MOP44_21160</name>
</gene>
<dbReference type="KEGG" id="orp:MOP44_21160"/>
<dbReference type="EMBL" id="CP093313">
    <property type="protein sequence ID" value="UWZ83067.1"/>
    <property type="molecule type" value="Genomic_DNA"/>
</dbReference>
<keyword evidence="3" id="KW-1185">Reference proteome</keyword>
<dbReference type="Proteomes" id="UP001059380">
    <property type="component" value="Chromosome"/>
</dbReference>
<feature type="transmembrane region" description="Helical" evidence="1">
    <location>
        <begin position="77"/>
        <end position="97"/>
    </location>
</feature>
<accession>A0A9J7BKF0</accession>
<proteinExistence type="predicted"/>
<name>A0A9J7BKF0_9BACT</name>
<organism evidence="2 3">
    <name type="scientific">Occallatibacter riparius</name>
    <dbReference type="NCBI Taxonomy" id="1002689"/>
    <lineage>
        <taxon>Bacteria</taxon>
        <taxon>Pseudomonadati</taxon>
        <taxon>Acidobacteriota</taxon>
        <taxon>Terriglobia</taxon>
        <taxon>Terriglobales</taxon>
        <taxon>Acidobacteriaceae</taxon>
        <taxon>Occallatibacter</taxon>
    </lineage>
</organism>
<keyword evidence="1" id="KW-0472">Membrane</keyword>
<dbReference type="AlphaFoldDB" id="A0A9J7BKF0"/>
<feature type="transmembrane region" description="Helical" evidence="1">
    <location>
        <begin position="133"/>
        <end position="155"/>
    </location>
</feature>
<evidence type="ECO:0000256" key="1">
    <source>
        <dbReference type="SAM" id="Phobius"/>
    </source>
</evidence>
<evidence type="ECO:0000313" key="2">
    <source>
        <dbReference type="EMBL" id="UWZ83067.1"/>
    </source>
</evidence>
<evidence type="ECO:0000313" key="3">
    <source>
        <dbReference type="Proteomes" id="UP001059380"/>
    </source>
</evidence>
<keyword evidence="1" id="KW-0812">Transmembrane</keyword>